<dbReference type="Pfam" id="PF00109">
    <property type="entry name" value="ketoacyl-synt"/>
    <property type="match status" value="1"/>
</dbReference>
<evidence type="ECO:0000259" key="6">
    <source>
        <dbReference type="PROSITE" id="PS52004"/>
    </source>
</evidence>
<evidence type="ECO:0000259" key="5">
    <source>
        <dbReference type="PROSITE" id="PS50075"/>
    </source>
</evidence>
<dbReference type="InterPro" id="IPR016039">
    <property type="entry name" value="Thiolase-like"/>
</dbReference>
<sequence length="1289" mass="133788">MTETMNAPATASAAPAGSGTLGESPIAIVGLGALFPKAGDVREYWGNIVDGVDCITDVPETHWRLDDYYDPDPTVPDKTYSRRGGFIPATAFHPLEYGIPPATLEVTGVLQLLSLVVAEQTLRDANCFDSGWYRPDRTGVVLGVTGPTSIVQPLVSRLQTPVLKEVVRSCGLTDRDADEIAAKFTKAFAPWQENSFPGMLGNVVAGRVANRFDLGGINCTVDAACASSLAALRMAVDELVSGRADLMLTGGVDAENTILMYLCFSKTPAFSRTDRIRPFDEDSDGTMIGEGLGMLALKRLADAERDGDRIYAVIRGLGSSSDGRFKSIYAPRREGQVTALRRAYADAGLTPADIGLIECHGTGTPVGDLTELSALRDVYTEAGAAAGTVAVGSVKSQIGHTKGAAGVAGVIKSALALHQKVLPPTINVTRPRAAAGFDDSPFYVNSRTRPWITQPGVDRRRAAVSSFGFGGTNFHCVLEEHPAADAAALHRTAQVRLWHAATVAQLLDLLRDDPHGSDPQDAVPAGHARIALVSRDDAERAAQRETARQRLAAEPGLDRLDLGSGIHFRREGGVPGRVAALFAGQGSQYVGMGATAALALPPVRAAYDAAAAASDDGALGRVVFPPPAFDPQVSQEQEAALRATDRAQPAIGALSAGQYRYLHQLGFRPDGALGHSFGELTALWAAGSLTDAEFHRLAQARGRAMAQRPAELTDPGAMAALAADRERVEKLLVEHPDVLICNLNAPDQTVVGGGTAAVDEVLAACAEQGITARKVPVAAAFHTPYVAHAAEHWAQALAQTEPGEPAFPVYADTEGAVYGADPQANRDVLVGQLTSRVAFEPRLRQMYDEGFRVFVEFGPRSVLSGLVRATLGDHPDVVVLNADNGPRGDADRAVKQLAAQLAVLGMPLTGINRYTAPEIHQPTRKGLSVELDGMNHIPQQRRDDYQDALDNGYRVPAPQAATTDAPAPVAAAVTAVLAPVAPAASPAHLATLAGEHLTMHGHFLATQLQVAERIAALLQHEVANGPRESVMAGIAALTEHGIAISQSHGQASDVLRALAGAGDTLAVGQSAYVETDWPGAQPPTAAVGYVPPAPRFADRTAPAFAAPAPIHAAAPAATAPLNTTSPLNATAPAPATAPADPTAPAHLTGPGHPAAPATATAAPAATAASADAANGAASVQPAAETGGDVRGVLLEIVADKTGYPADMLDATMDIEADLGIDSIKRVEIMSTLANRFPDARAITPESLAATRTLDDIIAVVTAAQGGAPGEAGTSPKALAALSSSSGPAA</sequence>
<dbReference type="Pfam" id="PF00698">
    <property type="entry name" value="Acyl_transf_1"/>
    <property type="match status" value="1"/>
</dbReference>
<evidence type="ECO:0000256" key="2">
    <source>
        <dbReference type="ARBA" id="ARBA00022553"/>
    </source>
</evidence>
<protein>
    <recommendedName>
        <fullName evidence="9">Polyketide-type polyunsaturated fatty acid synthase PfaA</fullName>
    </recommendedName>
</protein>
<dbReference type="PROSITE" id="PS00606">
    <property type="entry name" value="KS3_1"/>
    <property type="match status" value="1"/>
</dbReference>
<evidence type="ECO:0000313" key="7">
    <source>
        <dbReference type="EMBL" id="GIF85807.1"/>
    </source>
</evidence>
<dbReference type="InterPro" id="IPR052568">
    <property type="entry name" value="PKS-FAS_Synthase"/>
</dbReference>
<dbReference type="Gene3D" id="1.10.1200.10">
    <property type="entry name" value="ACP-like"/>
    <property type="match status" value="1"/>
</dbReference>
<dbReference type="PROSITE" id="PS52004">
    <property type="entry name" value="KS3_2"/>
    <property type="match status" value="1"/>
</dbReference>
<accession>A0A8J3JRW8</accession>
<evidence type="ECO:0000256" key="4">
    <source>
        <dbReference type="SAM" id="MobiDB-lite"/>
    </source>
</evidence>
<dbReference type="PROSITE" id="PS50075">
    <property type="entry name" value="CARRIER"/>
    <property type="match status" value="1"/>
</dbReference>
<dbReference type="GO" id="GO:0006633">
    <property type="term" value="P:fatty acid biosynthetic process"/>
    <property type="evidence" value="ECO:0007669"/>
    <property type="project" value="InterPro"/>
</dbReference>
<evidence type="ECO:0000256" key="3">
    <source>
        <dbReference type="ARBA" id="ARBA00022679"/>
    </source>
</evidence>
<dbReference type="Gene3D" id="3.40.47.10">
    <property type="match status" value="1"/>
</dbReference>
<dbReference type="InterPro" id="IPR014031">
    <property type="entry name" value="Ketoacyl_synth_C"/>
</dbReference>
<dbReference type="InterPro" id="IPR016035">
    <property type="entry name" value="Acyl_Trfase/lysoPLipase"/>
</dbReference>
<keyword evidence="1" id="KW-0596">Phosphopantetheine</keyword>
<dbReference type="PANTHER" id="PTHR43074">
    <property type="entry name" value="OMEGA-3 POLYUNSATURATED FATTY ACID SYNTHASE PFAB-RELATED"/>
    <property type="match status" value="1"/>
</dbReference>
<dbReference type="InterPro" id="IPR036736">
    <property type="entry name" value="ACP-like_sf"/>
</dbReference>
<dbReference type="InterPro" id="IPR018201">
    <property type="entry name" value="Ketoacyl_synth_AS"/>
</dbReference>
<dbReference type="RefSeq" id="WP_203756239.1">
    <property type="nucleotide sequence ID" value="NZ_BONF01000053.1"/>
</dbReference>
<feature type="domain" description="Carrier" evidence="5">
    <location>
        <begin position="1184"/>
        <end position="1264"/>
    </location>
</feature>
<feature type="region of interest" description="Disordered" evidence="4">
    <location>
        <begin position="1265"/>
        <end position="1289"/>
    </location>
</feature>
<dbReference type="Pfam" id="PF00550">
    <property type="entry name" value="PP-binding"/>
    <property type="match status" value="1"/>
</dbReference>
<dbReference type="CDD" id="cd00833">
    <property type="entry name" value="PKS"/>
    <property type="match status" value="1"/>
</dbReference>
<evidence type="ECO:0000313" key="8">
    <source>
        <dbReference type="Proteomes" id="UP000601223"/>
    </source>
</evidence>
<dbReference type="InterPro" id="IPR014030">
    <property type="entry name" value="Ketoacyl_synth_N"/>
</dbReference>
<feature type="domain" description="Ketosynthase family 3 (KS3)" evidence="6">
    <location>
        <begin position="23"/>
        <end position="480"/>
    </location>
</feature>
<dbReference type="NCBIfam" id="TIGR02813">
    <property type="entry name" value="omega_3_PfaA"/>
    <property type="match status" value="1"/>
</dbReference>
<proteinExistence type="predicted"/>
<dbReference type="InterPro" id="IPR032821">
    <property type="entry name" value="PKS_assoc"/>
</dbReference>
<dbReference type="InterPro" id="IPR009081">
    <property type="entry name" value="PP-bd_ACP"/>
</dbReference>
<comment type="caution">
    <text evidence="7">The sequence shown here is derived from an EMBL/GenBank/DDBJ whole genome shotgun (WGS) entry which is preliminary data.</text>
</comment>
<dbReference type="Pfam" id="PF02801">
    <property type="entry name" value="Ketoacyl-synt_C"/>
    <property type="match status" value="1"/>
</dbReference>
<keyword evidence="2" id="KW-0597">Phosphoprotein</keyword>
<dbReference type="InterPro" id="IPR016036">
    <property type="entry name" value="Malonyl_transacylase_ACP-bd"/>
</dbReference>
<evidence type="ECO:0000256" key="1">
    <source>
        <dbReference type="ARBA" id="ARBA00022450"/>
    </source>
</evidence>
<feature type="compositionally biased region" description="Low complexity" evidence="4">
    <location>
        <begin position="1274"/>
        <end position="1289"/>
    </location>
</feature>
<dbReference type="Pfam" id="PF16197">
    <property type="entry name" value="KAsynt_C_assoc"/>
    <property type="match status" value="1"/>
</dbReference>
<gene>
    <name evidence="7" type="ORF">Cba03nite_71560</name>
</gene>
<dbReference type="Proteomes" id="UP000601223">
    <property type="component" value="Unassembled WGS sequence"/>
</dbReference>
<feature type="region of interest" description="Disordered" evidence="4">
    <location>
        <begin position="1121"/>
        <end position="1163"/>
    </location>
</feature>
<dbReference type="SUPFAM" id="SSF52151">
    <property type="entry name" value="FabD/lysophospholipase-like"/>
    <property type="match status" value="1"/>
</dbReference>
<dbReference type="EMBL" id="BONF01000053">
    <property type="protein sequence ID" value="GIF85807.1"/>
    <property type="molecule type" value="Genomic_DNA"/>
</dbReference>
<dbReference type="InterPro" id="IPR001227">
    <property type="entry name" value="Ac_transferase_dom_sf"/>
</dbReference>
<dbReference type="SUPFAM" id="SSF53901">
    <property type="entry name" value="Thiolase-like"/>
    <property type="match status" value="1"/>
</dbReference>
<dbReference type="GO" id="GO:0004315">
    <property type="term" value="F:3-oxoacyl-[acyl-carrier-protein] synthase activity"/>
    <property type="evidence" value="ECO:0007669"/>
    <property type="project" value="InterPro"/>
</dbReference>
<dbReference type="SMART" id="SM00825">
    <property type="entry name" value="PKS_KS"/>
    <property type="match status" value="1"/>
</dbReference>
<dbReference type="InterPro" id="IPR020841">
    <property type="entry name" value="PKS_Beta-ketoAc_synthase_dom"/>
</dbReference>
<keyword evidence="8" id="KW-1185">Reference proteome</keyword>
<dbReference type="InterPro" id="IPR014043">
    <property type="entry name" value="Acyl_transferase_dom"/>
</dbReference>
<name>A0A8J3JRW8_9ACTN</name>
<dbReference type="InterPro" id="IPR004432">
    <property type="entry name" value="Omega_3_polyunsat_FA_synth"/>
</dbReference>
<evidence type="ECO:0008006" key="9">
    <source>
        <dbReference type="Google" id="ProtNLM"/>
    </source>
</evidence>
<dbReference type="Gene3D" id="3.30.70.250">
    <property type="entry name" value="Malonyl-CoA ACP transacylase, ACP-binding"/>
    <property type="match status" value="1"/>
</dbReference>
<feature type="compositionally biased region" description="Low complexity" evidence="4">
    <location>
        <begin position="1129"/>
        <end position="1163"/>
    </location>
</feature>
<dbReference type="SUPFAM" id="SSF55048">
    <property type="entry name" value="Probable ACP-binding domain of malonyl-CoA ACP transacylase"/>
    <property type="match status" value="1"/>
</dbReference>
<organism evidence="7 8">
    <name type="scientific">Catellatospora bangladeshensis</name>
    <dbReference type="NCBI Taxonomy" id="310355"/>
    <lineage>
        <taxon>Bacteria</taxon>
        <taxon>Bacillati</taxon>
        <taxon>Actinomycetota</taxon>
        <taxon>Actinomycetes</taxon>
        <taxon>Micromonosporales</taxon>
        <taxon>Micromonosporaceae</taxon>
        <taxon>Catellatospora</taxon>
    </lineage>
</organism>
<dbReference type="PANTHER" id="PTHR43074:SF1">
    <property type="entry name" value="BETA-KETOACYL SYNTHASE FAMILY PROTEIN-RELATED"/>
    <property type="match status" value="1"/>
</dbReference>
<dbReference type="SMART" id="SM00827">
    <property type="entry name" value="PKS_AT"/>
    <property type="match status" value="1"/>
</dbReference>
<dbReference type="SUPFAM" id="SSF47336">
    <property type="entry name" value="ACP-like"/>
    <property type="match status" value="1"/>
</dbReference>
<reference evidence="7 8" key="1">
    <citation type="submission" date="2021-01" db="EMBL/GenBank/DDBJ databases">
        <title>Whole genome shotgun sequence of Catellatospora bangladeshensis NBRC 107357.</title>
        <authorList>
            <person name="Komaki H."/>
            <person name="Tamura T."/>
        </authorList>
    </citation>
    <scope>NUCLEOTIDE SEQUENCE [LARGE SCALE GENOMIC DNA]</scope>
    <source>
        <strain evidence="7 8">NBRC 107357</strain>
    </source>
</reference>
<dbReference type="Gene3D" id="3.40.366.10">
    <property type="entry name" value="Malonyl-Coenzyme A Acyl Carrier Protein, domain 2"/>
    <property type="match status" value="1"/>
</dbReference>
<keyword evidence="3" id="KW-0808">Transferase</keyword>